<evidence type="ECO:0000259" key="20">
    <source>
        <dbReference type="Pfam" id="PF03447"/>
    </source>
</evidence>
<dbReference type="Pfam" id="PF03447">
    <property type="entry name" value="NAD_binding_3"/>
    <property type="match status" value="1"/>
</dbReference>
<comment type="catalytic activity">
    <reaction evidence="12">
        <text>L-homoserine + NADP(+) = L-aspartate 4-semialdehyde + NADPH + H(+)</text>
        <dbReference type="Rhea" id="RHEA:15761"/>
        <dbReference type="ChEBI" id="CHEBI:15378"/>
        <dbReference type="ChEBI" id="CHEBI:57476"/>
        <dbReference type="ChEBI" id="CHEBI:57783"/>
        <dbReference type="ChEBI" id="CHEBI:58349"/>
        <dbReference type="ChEBI" id="CHEBI:537519"/>
        <dbReference type="EC" id="1.1.1.3"/>
    </reaction>
    <physiologicalReaction direction="right-to-left" evidence="12">
        <dbReference type="Rhea" id="RHEA:15763"/>
    </physiologicalReaction>
</comment>
<comment type="cofactor">
    <cofactor evidence="1">
        <name>a metal cation</name>
        <dbReference type="ChEBI" id="CHEBI:25213"/>
    </cofactor>
</comment>
<evidence type="ECO:0000256" key="11">
    <source>
        <dbReference type="ARBA" id="ARBA00023167"/>
    </source>
</evidence>
<feature type="binding site" evidence="16">
    <location>
        <begin position="8"/>
        <end position="13"/>
    </location>
    <ligand>
        <name>NADP(+)</name>
        <dbReference type="ChEBI" id="CHEBI:58349"/>
    </ligand>
</feature>
<evidence type="ECO:0000313" key="22">
    <source>
        <dbReference type="Proteomes" id="UP000654370"/>
    </source>
</evidence>
<dbReference type="AlphaFoldDB" id="A0A8H7UBR5"/>
<dbReference type="PANTHER" id="PTHR43070">
    <property type="match status" value="1"/>
</dbReference>
<keyword evidence="22" id="KW-1185">Reference proteome</keyword>
<proteinExistence type="inferred from homology"/>
<evidence type="ECO:0000256" key="16">
    <source>
        <dbReference type="PIRSR" id="PIRSR036497-2"/>
    </source>
</evidence>
<dbReference type="GO" id="GO:0004412">
    <property type="term" value="F:homoserine dehydrogenase activity"/>
    <property type="evidence" value="ECO:0007669"/>
    <property type="project" value="UniProtKB-EC"/>
</dbReference>
<sequence length="365" mass="38901">MVTVGIVGVGLVGSELLAQLQATGSKLFKIVALSNSKRMLTSENYAGIPLSDWKNKLTTSATNTDINTLVQYLSKSPEHSIIIDCTSSDQIASQYPAWLSAGLSVVTPNKKGFSGPLDLYQQITSLSANLPGSTPGKGKPLVYHESTVGAGLPILSTLTDLVKTGDKVQKVEGIFSGTLSYIFNNFSTLNTSAEKKKFSDIVKVAKELGYTEPDPRDDLNGMDVARKVTICGRLAGLDLDLSTLAVESIVPQELSSVASADEFMSKLPQFDDHFQKLNDSAVQNGEVLRYVGVVDVQGSGSGVKLVRYPGSHPFASLQGSDNIIKFTTERFPNGIIIQGAGAGAAVTAFGIYSDILKIQERVQGF</sequence>
<evidence type="ECO:0000256" key="13">
    <source>
        <dbReference type="ARBA" id="ARBA00059589"/>
    </source>
</evidence>
<feature type="domain" description="Aspartate/homoserine dehydrogenase NAD-binding" evidence="20">
    <location>
        <begin position="8"/>
        <end position="126"/>
    </location>
</feature>
<comment type="function">
    <text evidence="13">Catalyzes the conversion of L-aspartate-beta-semialdehyde (L-Asa) to L-homoserine (L-Hse), the third step in the biosynthesis of amino acids that derive from aspartate (the aspartate family of amino acids), including methioinine and threonine, the latter of which is a precursor to isoleucine; production of homoserine leads to a branch-point in the pathway as it can either be O-phosphorylated for processing to threonine, or O-acylated for processing to methionine.</text>
</comment>
<evidence type="ECO:0000256" key="1">
    <source>
        <dbReference type="ARBA" id="ARBA00001920"/>
    </source>
</evidence>
<dbReference type="InterPro" id="IPR001342">
    <property type="entry name" value="HDH_cat"/>
</dbReference>
<dbReference type="PROSITE" id="PS01042">
    <property type="entry name" value="HOMOSER_DHGENASE"/>
    <property type="match status" value="1"/>
</dbReference>
<dbReference type="Gene3D" id="3.30.360.10">
    <property type="entry name" value="Dihydrodipicolinate Reductase, domain 2"/>
    <property type="match status" value="1"/>
</dbReference>
<dbReference type="InterPro" id="IPR036291">
    <property type="entry name" value="NAD(P)-bd_dom_sf"/>
</dbReference>
<reference evidence="21" key="1">
    <citation type="submission" date="2020-12" db="EMBL/GenBank/DDBJ databases">
        <title>Metabolic potential, ecology and presence of endohyphal bacteria is reflected in genomic diversity of Mucoromycotina.</title>
        <authorList>
            <person name="Muszewska A."/>
            <person name="Okrasinska A."/>
            <person name="Steczkiewicz K."/>
            <person name="Drgas O."/>
            <person name="Orlowska M."/>
            <person name="Perlinska-Lenart U."/>
            <person name="Aleksandrzak-Piekarczyk T."/>
            <person name="Szatraj K."/>
            <person name="Zielenkiewicz U."/>
            <person name="Pilsyk S."/>
            <person name="Malc E."/>
            <person name="Mieczkowski P."/>
            <person name="Kruszewska J.S."/>
            <person name="Biernat P."/>
            <person name="Pawlowska J."/>
        </authorList>
    </citation>
    <scope>NUCLEOTIDE SEQUENCE</scope>
    <source>
        <strain evidence="21">WA0000067209</strain>
    </source>
</reference>
<dbReference type="GO" id="GO:0009090">
    <property type="term" value="P:homoserine biosynthetic process"/>
    <property type="evidence" value="ECO:0007669"/>
    <property type="project" value="TreeGrafter"/>
</dbReference>
<keyword evidence="7 14" id="KW-0028">Amino-acid biosynthesis</keyword>
<comment type="pathway">
    <text evidence="3 17">Amino-acid biosynthesis; L-methionine biosynthesis via de novo pathway; L-homoserine from L-aspartate: step 3/3.</text>
</comment>
<evidence type="ECO:0000256" key="6">
    <source>
        <dbReference type="ARBA" id="ARBA00013376"/>
    </source>
</evidence>
<comment type="similarity">
    <text evidence="4 14 18">Belongs to the homoserine dehydrogenase family.</text>
</comment>
<dbReference type="Gene3D" id="3.40.50.720">
    <property type="entry name" value="NAD(P)-binding Rossmann-like Domain"/>
    <property type="match status" value="1"/>
</dbReference>
<dbReference type="Proteomes" id="UP000654370">
    <property type="component" value="Unassembled WGS sequence"/>
</dbReference>
<protein>
    <recommendedName>
        <fullName evidence="6 14">Homoserine dehydrogenase</fullName>
        <shortName evidence="14">HDH</shortName>
        <ecNumber evidence="5 14">1.1.1.3</ecNumber>
    </recommendedName>
</protein>
<feature type="binding site" evidence="16">
    <location>
        <position position="86"/>
    </location>
    <ligand>
        <name>NADPH</name>
        <dbReference type="ChEBI" id="CHEBI:57783"/>
    </ligand>
</feature>
<evidence type="ECO:0000259" key="19">
    <source>
        <dbReference type="Pfam" id="PF00742"/>
    </source>
</evidence>
<dbReference type="UniPathway" id="UPA00050">
    <property type="reaction ID" value="UER00063"/>
</dbReference>
<keyword evidence="11 14" id="KW-0486">Methionine biosynthesis</keyword>
<evidence type="ECO:0000256" key="2">
    <source>
        <dbReference type="ARBA" id="ARBA00005056"/>
    </source>
</evidence>
<dbReference type="GO" id="GO:0050661">
    <property type="term" value="F:NADP binding"/>
    <property type="evidence" value="ECO:0007669"/>
    <property type="project" value="InterPro"/>
</dbReference>
<dbReference type="EMBL" id="JAEPQZ010000014">
    <property type="protein sequence ID" value="KAG2173754.1"/>
    <property type="molecule type" value="Genomic_DNA"/>
</dbReference>
<evidence type="ECO:0000256" key="4">
    <source>
        <dbReference type="ARBA" id="ARBA00006753"/>
    </source>
</evidence>
<dbReference type="GO" id="GO:0009086">
    <property type="term" value="P:methionine biosynthetic process"/>
    <property type="evidence" value="ECO:0007669"/>
    <property type="project" value="UniProtKB-KW"/>
</dbReference>
<organism evidence="21 22">
    <name type="scientific">Mortierella isabellina</name>
    <name type="common">Filamentous fungus</name>
    <name type="synonym">Umbelopsis isabellina</name>
    <dbReference type="NCBI Taxonomy" id="91625"/>
    <lineage>
        <taxon>Eukaryota</taxon>
        <taxon>Fungi</taxon>
        <taxon>Fungi incertae sedis</taxon>
        <taxon>Mucoromycota</taxon>
        <taxon>Mucoromycotina</taxon>
        <taxon>Umbelopsidomycetes</taxon>
        <taxon>Umbelopsidales</taxon>
        <taxon>Umbelopsidaceae</taxon>
        <taxon>Umbelopsis</taxon>
    </lineage>
</organism>
<dbReference type="OrthoDB" id="67851at2759"/>
<dbReference type="PIRSF" id="PIRSF036497">
    <property type="entry name" value="HDH_short"/>
    <property type="match status" value="1"/>
</dbReference>
<dbReference type="GO" id="GO:0009088">
    <property type="term" value="P:threonine biosynthetic process"/>
    <property type="evidence" value="ECO:0007669"/>
    <property type="project" value="UniProtKB-UniPathway"/>
</dbReference>
<evidence type="ECO:0000256" key="3">
    <source>
        <dbReference type="ARBA" id="ARBA00005062"/>
    </source>
</evidence>
<dbReference type="FunFam" id="3.30.360.10:FF:000006">
    <property type="entry name" value="Bifunctional aspartokinase/homoserine dehydrogenase"/>
    <property type="match status" value="1"/>
</dbReference>
<dbReference type="SUPFAM" id="SSF55347">
    <property type="entry name" value="Glyceraldehyde-3-phosphate dehydrogenase-like, C-terminal domain"/>
    <property type="match status" value="1"/>
</dbReference>
<accession>A0A8H7UBR5</accession>
<evidence type="ECO:0000256" key="10">
    <source>
        <dbReference type="ARBA" id="ARBA00023002"/>
    </source>
</evidence>
<dbReference type="InterPro" id="IPR011147">
    <property type="entry name" value="Bifunc_Aspkin/hSer_DH"/>
</dbReference>
<keyword evidence="8 14" id="KW-0791">Threonine biosynthesis</keyword>
<keyword evidence="9 14" id="KW-0521">NADP</keyword>
<dbReference type="PANTHER" id="PTHR43070:SF5">
    <property type="entry name" value="HOMOSERINE DEHYDROGENASE"/>
    <property type="match status" value="1"/>
</dbReference>
<evidence type="ECO:0000256" key="9">
    <source>
        <dbReference type="ARBA" id="ARBA00022857"/>
    </source>
</evidence>
<feature type="binding site" evidence="16">
    <location>
        <position position="110"/>
    </location>
    <ligand>
        <name>NADPH</name>
        <dbReference type="ChEBI" id="CHEBI:57783"/>
    </ligand>
</feature>
<feature type="active site" description="Proton donor" evidence="15">
    <location>
        <position position="227"/>
    </location>
</feature>
<evidence type="ECO:0000256" key="17">
    <source>
        <dbReference type="RuleBase" id="RU000579"/>
    </source>
</evidence>
<name>A0A8H7UBR5_MORIS</name>
<dbReference type="EC" id="1.1.1.3" evidence="5 14"/>
<evidence type="ECO:0000313" key="21">
    <source>
        <dbReference type="EMBL" id="KAG2173754.1"/>
    </source>
</evidence>
<evidence type="ECO:0000256" key="12">
    <source>
        <dbReference type="ARBA" id="ARBA00048841"/>
    </source>
</evidence>
<keyword evidence="10 14" id="KW-0560">Oxidoreductase</keyword>
<feature type="domain" description="Homoserine dehydrogenase catalytic" evidence="19">
    <location>
        <begin position="153"/>
        <end position="356"/>
    </location>
</feature>
<dbReference type="InterPro" id="IPR019811">
    <property type="entry name" value="HDH_CS"/>
</dbReference>
<comment type="pathway">
    <text evidence="2 17">Amino-acid biosynthesis; L-threonine biosynthesis; L-threonine from L-aspartate: step 3/5.</text>
</comment>
<dbReference type="InterPro" id="IPR022697">
    <property type="entry name" value="HDH_short"/>
</dbReference>
<evidence type="ECO:0000256" key="18">
    <source>
        <dbReference type="RuleBase" id="RU004171"/>
    </source>
</evidence>
<feature type="binding site" evidence="16">
    <location>
        <position position="212"/>
    </location>
    <ligand>
        <name>L-homoserine</name>
        <dbReference type="ChEBI" id="CHEBI:57476"/>
    </ligand>
</feature>
<evidence type="ECO:0000256" key="14">
    <source>
        <dbReference type="PIRNR" id="PIRNR036497"/>
    </source>
</evidence>
<evidence type="ECO:0000256" key="15">
    <source>
        <dbReference type="PIRSR" id="PIRSR036497-1"/>
    </source>
</evidence>
<dbReference type="SUPFAM" id="SSF51735">
    <property type="entry name" value="NAD(P)-binding Rossmann-fold domains"/>
    <property type="match status" value="1"/>
</dbReference>
<gene>
    <name evidence="21" type="ORF">INT43_005174</name>
</gene>
<evidence type="ECO:0000256" key="7">
    <source>
        <dbReference type="ARBA" id="ARBA00022605"/>
    </source>
</evidence>
<dbReference type="InterPro" id="IPR005106">
    <property type="entry name" value="Asp/hSer_DH_NAD-bd"/>
</dbReference>
<evidence type="ECO:0000256" key="8">
    <source>
        <dbReference type="ARBA" id="ARBA00022697"/>
    </source>
</evidence>
<dbReference type="UniPathway" id="UPA00051">
    <property type="reaction ID" value="UER00465"/>
</dbReference>
<dbReference type="Pfam" id="PF00742">
    <property type="entry name" value="Homoserine_dh"/>
    <property type="match status" value="1"/>
</dbReference>
<evidence type="ECO:0000256" key="5">
    <source>
        <dbReference type="ARBA" id="ARBA00013213"/>
    </source>
</evidence>
<comment type="caution">
    <text evidence="21">The sequence shown here is derived from an EMBL/GenBank/DDBJ whole genome shotgun (WGS) entry which is preliminary data.</text>
</comment>